<evidence type="ECO:0000256" key="6">
    <source>
        <dbReference type="ARBA" id="ARBA00022989"/>
    </source>
</evidence>
<dbReference type="KEGG" id="ovi:T265_05966"/>
<evidence type="ECO:0008006" key="13">
    <source>
        <dbReference type="Google" id="ProtNLM"/>
    </source>
</evidence>
<sequence>MSWLGRSGSIPALVPPSCDIAGVGSGKSAYRNTFHALSSIISNEGFFAIYSGLSAGLLRQATYSTCRLGIYTSLFDYFSARQGKNPNFVTKLGCAMTSGVLGSFVGTPSEVCLIRMTSDGRLPVAERRNYTNVFNALIRIYREEGLTALWRWERLTVCCGFSRCDLCENLGNNFPIGPKVAERRNYTNVFNALIRIYREEGLTALWRGAIPTMGRAAVVNGAQLASYSQTKQQILESGFLADGIFVHFLASMFSGFVTSVFSLPVDIIKTRIQNMKYIDGKPEYSSMSAEECFLLQEFCEELSRHDPLSDASFIFQDVFFQVVRKESVFSLWKGFTPYFFRLGPHTVLTFIFLEQLNRGYRIYVLGDTGDAGRHGGL</sequence>
<evidence type="ECO:0000256" key="7">
    <source>
        <dbReference type="ARBA" id="ARBA00023136"/>
    </source>
</evidence>
<feature type="repeat" description="Solcar" evidence="8">
    <location>
        <begin position="1"/>
        <end position="77"/>
    </location>
</feature>
<dbReference type="PANTHER" id="PTHR45618">
    <property type="entry name" value="MITOCHONDRIAL DICARBOXYLATE CARRIER-RELATED"/>
    <property type="match status" value="1"/>
</dbReference>
<dbReference type="SUPFAM" id="SSF103506">
    <property type="entry name" value="Mitochondrial carrier"/>
    <property type="match status" value="2"/>
</dbReference>
<keyword evidence="5" id="KW-0677">Repeat</keyword>
<evidence type="ECO:0000256" key="10">
    <source>
        <dbReference type="SAM" id="Phobius"/>
    </source>
</evidence>
<evidence type="ECO:0000313" key="12">
    <source>
        <dbReference type="Proteomes" id="UP000054324"/>
    </source>
</evidence>
<feature type="repeat" description="Solcar" evidence="8">
    <location>
        <begin position="86"/>
        <end position="233"/>
    </location>
</feature>
<keyword evidence="4 8" id="KW-0812">Transmembrane</keyword>
<evidence type="ECO:0000256" key="9">
    <source>
        <dbReference type="RuleBase" id="RU000488"/>
    </source>
</evidence>
<evidence type="ECO:0000313" key="11">
    <source>
        <dbReference type="EMBL" id="KER26829.1"/>
    </source>
</evidence>
<feature type="repeat" description="Solcar" evidence="8">
    <location>
        <begin position="242"/>
        <end position="359"/>
    </location>
</feature>
<dbReference type="InterPro" id="IPR023395">
    <property type="entry name" value="MCP_dom_sf"/>
</dbReference>
<dbReference type="GeneID" id="20320148"/>
<dbReference type="OrthoDB" id="448427at2759"/>
<dbReference type="EMBL" id="KL596737">
    <property type="protein sequence ID" value="KER26829.1"/>
    <property type="molecule type" value="Genomic_DNA"/>
</dbReference>
<gene>
    <name evidence="11" type="ORF">T265_05966</name>
</gene>
<dbReference type="PROSITE" id="PS50920">
    <property type="entry name" value="SOLCAR"/>
    <property type="match status" value="3"/>
</dbReference>
<name>A0A075AEL1_OPIVI</name>
<dbReference type="AlphaFoldDB" id="A0A075AEL1"/>
<reference evidence="11 12" key="1">
    <citation type="submission" date="2013-11" db="EMBL/GenBank/DDBJ databases">
        <title>Opisthorchis viverrini - life in the bile duct.</title>
        <authorList>
            <person name="Young N.D."/>
            <person name="Nagarajan N."/>
            <person name="Lin S.J."/>
            <person name="Korhonen P.K."/>
            <person name="Jex A.R."/>
            <person name="Hall R.S."/>
            <person name="Safavi-Hemami H."/>
            <person name="Kaewkong W."/>
            <person name="Bertrand D."/>
            <person name="Gao S."/>
            <person name="Seet Q."/>
            <person name="Wongkham S."/>
            <person name="Teh B.T."/>
            <person name="Wongkham C."/>
            <person name="Intapan P.M."/>
            <person name="Maleewong W."/>
            <person name="Yang X."/>
            <person name="Hu M."/>
            <person name="Wang Z."/>
            <person name="Hofmann A."/>
            <person name="Sternberg P.W."/>
            <person name="Tan P."/>
            <person name="Wang J."/>
            <person name="Gasser R.B."/>
        </authorList>
    </citation>
    <scope>NUCLEOTIDE SEQUENCE [LARGE SCALE GENOMIC DNA]</scope>
</reference>
<keyword evidence="3 9" id="KW-0813">Transport</keyword>
<dbReference type="Gene3D" id="1.50.40.10">
    <property type="entry name" value="Mitochondrial carrier domain"/>
    <property type="match status" value="2"/>
</dbReference>
<dbReference type="GO" id="GO:0016020">
    <property type="term" value="C:membrane"/>
    <property type="evidence" value="ECO:0007669"/>
    <property type="project" value="UniProtKB-SubCell"/>
</dbReference>
<dbReference type="Pfam" id="PF00153">
    <property type="entry name" value="Mito_carr"/>
    <property type="match status" value="4"/>
</dbReference>
<feature type="transmembrane region" description="Helical" evidence="10">
    <location>
        <begin position="244"/>
        <end position="268"/>
    </location>
</feature>
<dbReference type="InterPro" id="IPR018108">
    <property type="entry name" value="MCP_transmembrane"/>
</dbReference>
<evidence type="ECO:0000256" key="4">
    <source>
        <dbReference type="ARBA" id="ARBA00022692"/>
    </source>
</evidence>
<dbReference type="Proteomes" id="UP000054324">
    <property type="component" value="Unassembled WGS sequence"/>
</dbReference>
<dbReference type="STRING" id="6198.A0A075AEL1"/>
<comment type="similarity">
    <text evidence="2 9">Belongs to the mitochondrial carrier (TC 2.A.29) family.</text>
</comment>
<dbReference type="InterPro" id="IPR050391">
    <property type="entry name" value="Mito_Metabolite_Transporter"/>
</dbReference>
<evidence type="ECO:0000256" key="5">
    <source>
        <dbReference type="ARBA" id="ARBA00022737"/>
    </source>
</evidence>
<keyword evidence="12" id="KW-1185">Reference proteome</keyword>
<proteinExistence type="inferred from homology"/>
<protein>
    <recommendedName>
        <fullName evidence="13">Mitochondrial 2-oxoglutarate/malate carrier protein</fullName>
    </recommendedName>
</protein>
<dbReference type="CTD" id="20320148"/>
<evidence type="ECO:0000256" key="2">
    <source>
        <dbReference type="ARBA" id="ARBA00006375"/>
    </source>
</evidence>
<dbReference type="RefSeq" id="XP_009169382.1">
    <property type="nucleotide sequence ID" value="XM_009171118.1"/>
</dbReference>
<accession>A0A075AEL1</accession>
<evidence type="ECO:0000256" key="3">
    <source>
        <dbReference type="ARBA" id="ARBA00022448"/>
    </source>
</evidence>
<comment type="subcellular location">
    <subcellularLocation>
        <location evidence="1">Membrane</location>
        <topology evidence="1">Multi-pass membrane protein</topology>
    </subcellularLocation>
</comment>
<evidence type="ECO:0000256" key="8">
    <source>
        <dbReference type="PROSITE-ProRule" id="PRU00282"/>
    </source>
</evidence>
<keyword evidence="6 10" id="KW-1133">Transmembrane helix</keyword>
<evidence type="ECO:0000256" key="1">
    <source>
        <dbReference type="ARBA" id="ARBA00004141"/>
    </source>
</evidence>
<organism evidence="11 12">
    <name type="scientific">Opisthorchis viverrini</name>
    <name type="common">Southeast Asian liver fluke</name>
    <dbReference type="NCBI Taxonomy" id="6198"/>
    <lineage>
        <taxon>Eukaryota</taxon>
        <taxon>Metazoa</taxon>
        <taxon>Spiralia</taxon>
        <taxon>Lophotrochozoa</taxon>
        <taxon>Platyhelminthes</taxon>
        <taxon>Trematoda</taxon>
        <taxon>Digenea</taxon>
        <taxon>Opisthorchiida</taxon>
        <taxon>Opisthorchiata</taxon>
        <taxon>Opisthorchiidae</taxon>
        <taxon>Opisthorchis</taxon>
    </lineage>
</organism>
<keyword evidence="7 8" id="KW-0472">Membrane</keyword>